<dbReference type="OMA" id="CTHETCN"/>
<proteinExistence type="inferred from homology"/>
<comment type="subcellular location">
    <subcellularLocation>
        <location evidence="1">Nucleus</location>
    </subcellularLocation>
</comment>
<keyword evidence="5 11" id="KW-0863">Zinc-finger</keyword>
<keyword evidence="8" id="KW-0238">DNA-binding</keyword>
<dbReference type="OrthoDB" id="8113227at2759"/>
<keyword evidence="10" id="KW-0539">Nucleus</keyword>
<feature type="domain" description="C2H2-type" evidence="13">
    <location>
        <begin position="341"/>
        <end position="368"/>
    </location>
</feature>
<keyword evidence="6" id="KW-0862">Zinc</keyword>
<evidence type="ECO:0000313" key="15">
    <source>
        <dbReference type="Proteomes" id="UP000887567"/>
    </source>
</evidence>
<dbReference type="RefSeq" id="XP_020914766.1">
    <property type="nucleotide sequence ID" value="XM_021059107.2"/>
</dbReference>
<dbReference type="FunFam" id="3.30.160.60:FF:000065">
    <property type="entry name" value="B-cell CLL/lymphoma 6, member B"/>
    <property type="match status" value="1"/>
</dbReference>
<dbReference type="EnsemblMetazoa" id="XM_021059107.2">
    <property type="protein sequence ID" value="XP_020914766.1"/>
    <property type="gene ID" value="LOC110252305"/>
</dbReference>
<dbReference type="GO" id="GO:0006357">
    <property type="term" value="P:regulation of transcription by RNA polymerase II"/>
    <property type="evidence" value="ECO:0007669"/>
    <property type="project" value="TreeGrafter"/>
</dbReference>
<reference evidence="14" key="1">
    <citation type="submission" date="2022-11" db="UniProtKB">
        <authorList>
            <consortium name="EnsemblMetazoa"/>
        </authorList>
    </citation>
    <scope>IDENTIFICATION</scope>
</reference>
<dbReference type="GeneID" id="110252305"/>
<dbReference type="PROSITE" id="PS00028">
    <property type="entry name" value="ZINC_FINGER_C2H2_1"/>
    <property type="match status" value="7"/>
</dbReference>
<keyword evidence="9" id="KW-0804">Transcription</keyword>
<evidence type="ECO:0000259" key="13">
    <source>
        <dbReference type="PROSITE" id="PS50157"/>
    </source>
</evidence>
<dbReference type="InterPro" id="IPR013087">
    <property type="entry name" value="Znf_C2H2_type"/>
</dbReference>
<evidence type="ECO:0000256" key="8">
    <source>
        <dbReference type="ARBA" id="ARBA00023125"/>
    </source>
</evidence>
<dbReference type="GO" id="GO:0000978">
    <property type="term" value="F:RNA polymerase II cis-regulatory region sequence-specific DNA binding"/>
    <property type="evidence" value="ECO:0007669"/>
    <property type="project" value="TreeGrafter"/>
</dbReference>
<dbReference type="FunFam" id="3.30.160.60:FF:000688">
    <property type="entry name" value="zinc finger protein 197 isoform X1"/>
    <property type="match status" value="1"/>
</dbReference>
<evidence type="ECO:0000313" key="14">
    <source>
        <dbReference type="EnsemblMetazoa" id="XP_020914766.1"/>
    </source>
</evidence>
<dbReference type="SMART" id="SM00355">
    <property type="entry name" value="ZnF_C2H2"/>
    <property type="match status" value="7"/>
</dbReference>
<organism evidence="14 15">
    <name type="scientific">Exaiptasia diaphana</name>
    <name type="common">Tropical sea anemone</name>
    <name type="synonym">Aiptasia pulchella</name>
    <dbReference type="NCBI Taxonomy" id="2652724"/>
    <lineage>
        <taxon>Eukaryota</taxon>
        <taxon>Metazoa</taxon>
        <taxon>Cnidaria</taxon>
        <taxon>Anthozoa</taxon>
        <taxon>Hexacorallia</taxon>
        <taxon>Actiniaria</taxon>
        <taxon>Aiptasiidae</taxon>
        <taxon>Exaiptasia</taxon>
    </lineage>
</organism>
<dbReference type="GO" id="GO:0003700">
    <property type="term" value="F:DNA-binding transcription factor activity"/>
    <property type="evidence" value="ECO:0007669"/>
    <property type="project" value="TreeGrafter"/>
</dbReference>
<dbReference type="KEGG" id="epa:110252305"/>
<evidence type="ECO:0000256" key="6">
    <source>
        <dbReference type="ARBA" id="ARBA00022833"/>
    </source>
</evidence>
<dbReference type="Proteomes" id="UP000887567">
    <property type="component" value="Unplaced"/>
</dbReference>
<evidence type="ECO:0000256" key="7">
    <source>
        <dbReference type="ARBA" id="ARBA00023015"/>
    </source>
</evidence>
<dbReference type="GO" id="GO:0005634">
    <property type="term" value="C:nucleus"/>
    <property type="evidence" value="ECO:0007669"/>
    <property type="project" value="UniProtKB-SubCell"/>
</dbReference>
<dbReference type="InterPro" id="IPR036236">
    <property type="entry name" value="Znf_C2H2_sf"/>
</dbReference>
<keyword evidence="4" id="KW-0677">Repeat</keyword>
<evidence type="ECO:0000256" key="12">
    <source>
        <dbReference type="SAM" id="MobiDB-lite"/>
    </source>
</evidence>
<accession>A0A913Y4Q3</accession>
<keyword evidence="3" id="KW-0479">Metal-binding</keyword>
<dbReference type="FunFam" id="3.30.160.60:FF:001031">
    <property type="entry name" value="zinc finger protein 341 isoform X1"/>
    <property type="match status" value="1"/>
</dbReference>
<dbReference type="Pfam" id="PF00096">
    <property type="entry name" value="zf-C2H2"/>
    <property type="match status" value="4"/>
</dbReference>
<dbReference type="FunFam" id="3.30.160.60:FF:000508">
    <property type="entry name" value="Myeloid zinc finger 1"/>
    <property type="match status" value="1"/>
</dbReference>
<keyword evidence="15" id="KW-1185">Reference proteome</keyword>
<protein>
    <recommendedName>
        <fullName evidence="13">C2H2-type domain-containing protein</fullName>
    </recommendedName>
</protein>
<dbReference type="SUPFAM" id="SSF57667">
    <property type="entry name" value="beta-beta-alpha zinc fingers"/>
    <property type="match status" value="4"/>
</dbReference>
<dbReference type="AlphaFoldDB" id="A0A913Y4Q3"/>
<feature type="domain" description="C2H2-type" evidence="13">
    <location>
        <begin position="257"/>
        <end position="284"/>
    </location>
</feature>
<feature type="domain" description="C2H2-type" evidence="13">
    <location>
        <begin position="313"/>
        <end position="340"/>
    </location>
</feature>
<evidence type="ECO:0000256" key="5">
    <source>
        <dbReference type="ARBA" id="ARBA00022771"/>
    </source>
</evidence>
<feature type="domain" description="C2H2-type" evidence="13">
    <location>
        <begin position="285"/>
        <end position="312"/>
    </location>
</feature>
<evidence type="ECO:0000256" key="11">
    <source>
        <dbReference type="PROSITE-ProRule" id="PRU00042"/>
    </source>
</evidence>
<evidence type="ECO:0000256" key="1">
    <source>
        <dbReference type="ARBA" id="ARBA00004123"/>
    </source>
</evidence>
<dbReference type="Pfam" id="PF13465">
    <property type="entry name" value="zf-H2C2_2"/>
    <property type="match status" value="1"/>
</dbReference>
<dbReference type="Gene3D" id="3.30.160.60">
    <property type="entry name" value="Classic Zinc Finger"/>
    <property type="match status" value="6"/>
</dbReference>
<dbReference type="PROSITE" id="PS50157">
    <property type="entry name" value="ZINC_FINGER_C2H2_2"/>
    <property type="match status" value="7"/>
</dbReference>
<evidence type="ECO:0000256" key="4">
    <source>
        <dbReference type="ARBA" id="ARBA00022737"/>
    </source>
</evidence>
<feature type="region of interest" description="Disordered" evidence="12">
    <location>
        <begin position="166"/>
        <end position="208"/>
    </location>
</feature>
<sequence length="450" mass="51329">MDSDWEEFVCKAGQTLYMYNKKTGERRWPVRYETLCPNTMVTRHEVIIKKEMSNVATQIDDSGCVHGCTSMYVSPLGNFNVSNSNSCFNLHLDSYNDELAESEVPFMTNADKKRESKPKCFFNNISVGKEATFSRANNEDLSSSKESGFFNNISVGKEATISGANNEDLSLSRDSSNDVEGETIKTNSDSFISSGKAASNPSSDNTMDRETTIVTSQSSSQRRITLSARVLLRPLIILPEINSKEHKPTLDYEEKAYLCDKCPKAFDKRSTLLRHILVHTGERPHSCRQCGKSFSDKGNLNQHLKVHSGNKPYKCKHCKRSFSRSPDLTRHLRIHTGQKPYKCEECGKAFTQIGTLKQHGQVHSGKKPFKCQECNKSFTLKSNLVVHQRTHTGEKPFECRRCGNMFSQKVTLREHQRLAHNRKKEFKCSSCRREFSTKRKFTYHHTYHSN</sequence>
<dbReference type="PANTHER" id="PTHR24390:SF235">
    <property type="entry name" value="GH09339P-RELATED"/>
    <property type="match status" value="1"/>
</dbReference>
<keyword evidence="7" id="KW-0805">Transcription regulation</keyword>
<comment type="similarity">
    <text evidence="2">Belongs to the krueppel C2H2-type zinc-finger protein family.</text>
</comment>
<feature type="domain" description="C2H2-type" evidence="13">
    <location>
        <begin position="397"/>
        <end position="425"/>
    </location>
</feature>
<dbReference type="GO" id="GO:0045893">
    <property type="term" value="P:positive regulation of DNA-templated transcription"/>
    <property type="evidence" value="ECO:0007669"/>
    <property type="project" value="UniProtKB-ARBA"/>
</dbReference>
<dbReference type="GO" id="GO:0042802">
    <property type="term" value="F:identical protein binding"/>
    <property type="evidence" value="ECO:0007669"/>
    <property type="project" value="UniProtKB-ARBA"/>
</dbReference>
<feature type="domain" description="C2H2-type" evidence="13">
    <location>
        <begin position="369"/>
        <end position="396"/>
    </location>
</feature>
<dbReference type="PANTHER" id="PTHR24390">
    <property type="entry name" value="ZINC FINGER PROTEIN"/>
    <property type="match status" value="1"/>
</dbReference>
<evidence type="ECO:0000256" key="9">
    <source>
        <dbReference type="ARBA" id="ARBA00023163"/>
    </source>
</evidence>
<dbReference type="FunFam" id="3.30.160.60:FF:002343">
    <property type="entry name" value="Zinc finger protein 33A"/>
    <property type="match status" value="1"/>
</dbReference>
<evidence type="ECO:0000256" key="10">
    <source>
        <dbReference type="ARBA" id="ARBA00023242"/>
    </source>
</evidence>
<feature type="compositionally biased region" description="Polar residues" evidence="12">
    <location>
        <begin position="184"/>
        <end position="205"/>
    </location>
</feature>
<feature type="domain" description="C2H2-type" evidence="13">
    <location>
        <begin position="426"/>
        <end position="450"/>
    </location>
</feature>
<evidence type="ECO:0000256" key="3">
    <source>
        <dbReference type="ARBA" id="ARBA00022723"/>
    </source>
</evidence>
<name>A0A913Y4Q3_EXADI</name>
<evidence type="ECO:0000256" key="2">
    <source>
        <dbReference type="ARBA" id="ARBA00006991"/>
    </source>
</evidence>
<dbReference type="GO" id="GO:0008270">
    <property type="term" value="F:zinc ion binding"/>
    <property type="evidence" value="ECO:0007669"/>
    <property type="project" value="UniProtKB-KW"/>
</dbReference>